<dbReference type="SUPFAM" id="SSF47336">
    <property type="entry name" value="ACP-like"/>
    <property type="match status" value="1"/>
</dbReference>
<proteinExistence type="predicted"/>
<keyword evidence="2" id="KW-1185">Reference proteome</keyword>
<reference evidence="1" key="1">
    <citation type="submission" date="2021-04" db="EMBL/GenBank/DDBJ databases">
        <title>Phylogenetic analysis of Acidobacteriaceae.</title>
        <authorList>
            <person name="Qiu L."/>
            <person name="Zhang Q."/>
        </authorList>
    </citation>
    <scope>NUCLEOTIDE SEQUENCE</scope>
    <source>
        <strain evidence="1">DSM 25168</strain>
    </source>
</reference>
<dbReference type="Gene3D" id="1.10.1200.10">
    <property type="entry name" value="ACP-like"/>
    <property type="match status" value="1"/>
</dbReference>
<dbReference type="KEGG" id="orp:MOP44_22275"/>
<evidence type="ECO:0000313" key="2">
    <source>
        <dbReference type="Proteomes" id="UP001059380"/>
    </source>
</evidence>
<dbReference type="AlphaFoldDB" id="A0A9J7BK75"/>
<dbReference type="Proteomes" id="UP001059380">
    <property type="component" value="Chromosome"/>
</dbReference>
<dbReference type="InterPro" id="IPR036736">
    <property type="entry name" value="ACP-like_sf"/>
</dbReference>
<dbReference type="EMBL" id="CP093313">
    <property type="protein sequence ID" value="UWZ83284.1"/>
    <property type="molecule type" value="Genomic_DNA"/>
</dbReference>
<evidence type="ECO:0000313" key="1">
    <source>
        <dbReference type="EMBL" id="UWZ83284.1"/>
    </source>
</evidence>
<dbReference type="RefSeq" id="WP_260792618.1">
    <property type="nucleotide sequence ID" value="NZ_CP093313.1"/>
</dbReference>
<organism evidence="1 2">
    <name type="scientific">Occallatibacter riparius</name>
    <dbReference type="NCBI Taxonomy" id="1002689"/>
    <lineage>
        <taxon>Bacteria</taxon>
        <taxon>Pseudomonadati</taxon>
        <taxon>Acidobacteriota</taxon>
        <taxon>Terriglobia</taxon>
        <taxon>Terriglobales</taxon>
        <taxon>Acidobacteriaceae</taxon>
        <taxon>Occallatibacter</taxon>
    </lineage>
</organism>
<protein>
    <recommendedName>
        <fullName evidence="3">Carrier domain-containing protein</fullName>
    </recommendedName>
</protein>
<evidence type="ECO:0008006" key="3">
    <source>
        <dbReference type="Google" id="ProtNLM"/>
    </source>
</evidence>
<sequence length="121" mass="13547">MGLDGVEIILRSEELFGIDIDDKEAATVETVGDFYELICSKLLLSPLQPPVTSEELPVISEEEKRFWFLSRQTPSPAPPDILPWSPQSVWDCIVAIFVDQQGLRLEEIAYNARIATDLGVD</sequence>
<name>A0A9J7BK75_9BACT</name>
<gene>
    <name evidence="1" type="ORF">MOP44_22275</name>
</gene>
<accession>A0A9J7BK75</accession>